<keyword evidence="3" id="KW-1185">Reference proteome</keyword>
<evidence type="ECO:0000313" key="3">
    <source>
        <dbReference type="Proteomes" id="UP001159641"/>
    </source>
</evidence>
<evidence type="ECO:0000256" key="1">
    <source>
        <dbReference type="SAM" id="Phobius"/>
    </source>
</evidence>
<organism evidence="2 3">
    <name type="scientific">Eschrichtius robustus</name>
    <name type="common">California gray whale</name>
    <name type="synonym">Eschrichtius gibbosus</name>
    <dbReference type="NCBI Taxonomy" id="9764"/>
    <lineage>
        <taxon>Eukaryota</taxon>
        <taxon>Metazoa</taxon>
        <taxon>Chordata</taxon>
        <taxon>Craniata</taxon>
        <taxon>Vertebrata</taxon>
        <taxon>Euteleostomi</taxon>
        <taxon>Mammalia</taxon>
        <taxon>Eutheria</taxon>
        <taxon>Laurasiatheria</taxon>
        <taxon>Artiodactyla</taxon>
        <taxon>Whippomorpha</taxon>
        <taxon>Cetacea</taxon>
        <taxon>Mysticeti</taxon>
        <taxon>Eschrichtiidae</taxon>
        <taxon>Eschrichtius</taxon>
    </lineage>
</organism>
<evidence type="ECO:0000313" key="2">
    <source>
        <dbReference type="EMBL" id="KAJ8797054.1"/>
    </source>
</evidence>
<comment type="caution">
    <text evidence="2">The sequence shown here is derived from an EMBL/GenBank/DDBJ whole genome shotgun (WGS) entry which is preliminary data.</text>
</comment>
<reference evidence="2 3" key="1">
    <citation type="submission" date="2022-11" db="EMBL/GenBank/DDBJ databases">
        <title>Whole genome sequence of Eschrichtius robustus ER-17-0199.</title>
        <authorList>
            <person name="Bruniche-Olsen A."/>
            <person name="Black A.N."/>
            <person name="Fields C.J."/>
            <person name="Walden K."/>
            <person name="Dewoody J.A."/>
        </authorList>
    </citation>
    <scope>NUCLEOTIDE SEQUENCE [LARGE SCALE GENOMIC DNA]</scope>
    <source>
        <strain evidence="2">ER-17-0199</strain>
        <tissue evidence="2">Blubber</tissue>
    </source>
</reference>
<feature type="transmembrane region" description="Helical" evidence="1">
    <location>
        <begin position="14"/>
        <end position="32"/>
    </location>
</feature>
<protein>
    <submittedName>
        <fullName evidence="2">Uncharacterized protein</fullName>
    </submittedName>
</protein>
<proteinExistence type="predicted"/>
<dbReference type="EMBL" id="JAIQCJ010000270">
    <property type="protein sequence ID" value="KAJ8797054.1"/>
    <property type="molecule type" value="Genomic_DNA"/>
</dbReference>
<keyword evidence="1" id="KW-1133">Transmembrane helix</keyword>
<keyword evidence="1" id="KW-0812">Transmembrane</keyword>
<dbReference type="AlphaFoldDB" id="A0AB34I0F2"/>
<sequence>MGSFSPEPWLPRPFSPSGLVLAAALLLLVLCLRVRRTRHTHTYASVGTKFDLLLRARL</sequence>
<dbReference type="Proteomes" id="UP001159641">
    <property type="component" value="Unassembled WGS sequence"/>
</dbReference>
<gene>
    <name evidence="2" type="ORF">J1605_001864</name>
</gene>
<name>A0AB34I0F2_ESCRO</name>
<accession>A0AB34I0F2</accession>
<keyword evidence="1" id="KW-0472">Membrane</keyword>